<accession>A0A564IA39</accession>
<feature type="domain" description="Tyr recombinase" evidence="5">
    <location>
        <begin position="353"/>
        <end position="537"/>
    </location>
</feature>
<sequence length="543" mass="62497">MGYTNGCYIPHTLRRNDIYYVYFRLSDSQFFRCSLGTDSPRRCQVMISRLAPYISMFRLGRITRQQFAEIIRTMKKLTFQDIDLFVAGLNAEILAYVESIPAEARLERLELATSPTPVDLKEVSSSFFQNYYQDVLFSGEESATEVYFKKSLSSGFDIDGMETAIADAAAKYSVALHQSQSALSAFLRKDFAGYSQTLASMKQSIPVTFASLTTPSDSAEEEVLTLSEAWVGFLKFKSDWKPKIRQGNEKYFEVIKSVLGADTPVTDITRRDIKNLLEIVEGLPRQNKRPYNSMTIQQCLELDDITDDELVSAKTVKDYLKLCQGLFSTYLTVEIGVLETSPTNSVRYEAQSKSYGNYSRTEMRKLVEHFATLEGWKKWVFLLLSYTGARRAEISKLIVSDVRFDDDSQWHYIMIEDSKTDAGTRQVPLAPRLVDMGFLNYLAGKRPDEKLFPEITNNTQLTRIFHVIRETLDIEYMDDYKRRRIVHSLRHTFITEAQKTNNTQLVQQVVGHEHSQIGQTQRYTHRFTVSDLLPVVKELDWYK</sequence>
<gene>
    <name evidence="6" type="primary">xerC_6</name>
    <name evidence="6" type="ORF">SB6422_05055</name>
</gene>
<dbReference type="InterPro" id="IPR002104">
    <property type="entry name" value="Integrase_catalytic"/>
</dbReference>
<dbReference type="Proteomes" id="UP000317374">
    <property type="component" value="Unassembled WGS sequence"/>
</dbReference>
<dbReference type="PROSITE" id="PS51898">
    <property type="entry name" value="TYR_RECOMBINASE"/>
    <property type="match status" value="1"/>
</dbReference>
<reference evidence="6 7" key="1">
    <citation type="submission" date="2019-07" db="EMBL/GenBank/DDBJ databases">
        <authorList>
            <person name="Brisse S."/>
            <person name="Rodrigues C."/>
            <person name="Thorpe H."/>
        </authorList>
    </citation>
    <scope>NUCLEOTIDE SEQUENCE [LARGE SCALE GENOMIC DNA]</scope>
    <source>
        <strain evidence="6">SB6422</strain>
    </source>
</reference>
<dbReference type="InterPro" id="IPR013762">
    <property type="entry name" value="Integrase-like_cat_sf"/>
</dbReference>
<evidence type="ECO:0000256" key="1">
    <source>
        <dbReference type="ARBA" id="ARBA00008857"/>
    </source>
</evidence>
<dbReference type="InterPro" id="IPR050090">
    <property type="entry name" value="Tyrosine_recombinase_XerCD"/>
</dbReference>
<protein>
    <submittedName>
        <fullName evidence="6">Tyrosine recombinase XerC</fullName>
    </submittedName>
</protein>
<dbReference type="SUPFAM" id="SSF56349">
    <property type="entry name" value="DNA breaking-rejoining enzymes"/>
    <property type="match status" value="1"/>
</dbReference>
<dbReference type="GO" id="GO:0006310">
    <property type="term" value="P:DNA recombination"/>
    <property type="evidence" value="ECO:0007669"/>
    <property type="project" value="UniProtKB-KW"/>
</dbReference>
<dbReference type="Gene3D" id="1.10.443.10">
    <property type="entry name" value="Intergrase catalytic core"/>
    <property type="match status" value="1"/>
</dbReference>
<dbReference type="PANTHER" id="PTHR30349">
    <property type="entry name" value="PHAGE INTEGRASE-RELATED"/>
    <property type="match status" value="1"/>
</dbReference>
<dbReference type="GO" id="GO:0015074">
    <property type="term" value="P:DNA integration"/>
    <property type="evidence" value="ECO:0007669"/>
    <property type="project" value="UniProtKB-KW"/>
</dbReference>
<dbReference type="AlphaFoldDB" id="A0A564IA39"/>
<dbReference type="PANTHER" id="PTHR30349:SF41">
    <property type="entry name" value="INTEGRASE_RECOMBINASE PROTEIN MJ0367-RELATED"/>
    <property type="match status" value="1"/>
</dbReference>
<evidence type="ECO:0000256" key="3">
    <source>
        <dbReference type="ARBA" id="ARBA00023125"/>
    </source>
</evidence>
<evidence type="ECO:0000313" key="7">
    <source>
        <dbReference type="Proteomes" id="UP000317374"/>
    </source>
</evidence>
<evidence type="ECO:0000256" key="4">
    <source>
        <dbReference type="ARBA" id="ARBA00023172"/>
    </source>
</evidence>
<dbReference type="InterPro" id="IPR011010">
    <property type="entry name" value="DNA_brk_join_enz"/>
</dbReference>
<proteinExistence type="inferred from homology"/>
<dbReference type="EMBL" id="CABGGW010000008">
    <property type="protein sequence ID" value="VUS41774.1"/>
    <property type="molecule type" value="Genomic_DNA"/>
</dbReference>
<evidence type="ECO:0000256" key="2">
    <source>
        <dbReference type="ARBA" id="ARBA00022908"/>
    </source>
</evidence>
<dbReference type="GO" id="GO:0003677">
    <property type="term" value="F:DNA binding"/>
    <property type="evidence" value="ECO:0007669"/>
    <property type="project" value="UniProtKB-KW"/>
</dbReference>
<name>A0A564IA39_9ENTR</name>
<evidence type="ECO:0000313" key="6">
    <source>
        <dbReference type="EMBL" id="VUS41774.1"/>
    </source>
</evidence>
<evidence type="ECO:0000259" key="5">
    <source>
        <dbReference type="PROSITE" id="PS51898"/>
    </source>
</evidence>
<organism evidence="6 7">
    <name type="scientific">Klebsiella huaxiensis</name>
    <dbReference type="NCBI Taxonomy" id="2153354"/>
    <lineage>
        <taxon>Bacteria</taxon>
        <taxon>Pseudomonadati</taxon>
        <taxon>Pseudomonadota</taxon>
        <taxon>Gammaproteobacteria</taxon>
        <taxon>Enterobacterales</taxon>
        <taxon>Enterobacteriaceae</taxon>
        <taxon>Klebsiella/Raoultella group</taxon>
        <taxon>Klebsiella</taxon>
    </lineage>
</organism>
<keyword evidence="3" id="KW-0238">DNA-binding</keyword>
<comment type="similarity">
    <text evidence="1">Belongs to the 'phage' integrase family.</text>
</comment>
<keyword evidence="2" id="KW-0229">DNA integration</keyword>
<dbReference type="Pfam" id="PF00589">
    <property type="entry name" value="Phage_integrase"/>
    <property type="match status" value="1"/>
</dbReference>
<keyword evidence="4" id="KW-0233">DNA recombination</keyword>